<dbReference type="Proteomes" id="UP000824469">
    <property type="component" value="Unassembled WGS sequence"/>
</dbReference>
<dbReference type="InterPro" id="IPR033121">
    <property type="entry name" value="PEPTIDASE_A1"/>
</dbReference>
<dbReference type="AlphaFoldDB" id="A0AA38C320"/>
<dbReference type="Pfam" id="PF14541">
    <property type="entry name" value="TAXi_C"/>
    <property type="match status" value="1"/>
</dbReference>
<accession>A0AA38C320</accession>
<dbReference type="Gene3D" id="2.40.70.10">
    <property type="entry name" value="Acid Proteases"/>
    <property type="match status" value="2"/>
</dbReference>
<comment type="similarity">
    <text evidence="1">Belongs to the peptidase A1 family.</text>
</comment>
<sequence length="474" mass="51831">MAMDNQAFAIALCFLSLYCIVHSPTAECISSEEKYYTVGIDTFQIEEESGLNAVRRQVEVVAPQDSGKGDADLVLTHRNPDSGLSWRNLLLKGLERDTHVVNGSLRRREFNVPIKSGRETDGPEYVVTSVIGTPGREQLLGIDTFSPLSWVQCFPCNGCSSRVNYPMYVPSNSSTFKPVRCSSSKCPPLGANPRDISSRCNKLGFCSYADTKGLVEGSQGVYITDTLRLGSNTFEGFYLACAKSFTQARTDRTSGRLGLGRGTLSLVSQKYGGQFSYCLPNYLSLRATGSLRLGKGSIPSSIKSFIPMQRVAGFFPNAYIVSVQDISVGGERLNVKMQAPGGLPIITYIDASVMVSRFVQHVFDALKYSFEQKMKKIAPGVLAAKPLEEFSPCYQLTSLNSVRIPTITLHFAGKVYLDVPVVGTLLQVDSNRVCFPFLPSNYAAVNIIGNVQQQGLRVAFDNPNNKIGFIPESC</sequence>
<feature type="signal peptide" evidence="4">
    <location>
        <begin position="1"/>
        <end position="26"/>
    </location>
</feature>
<dbReference type="InterPro" id="IPR032861">
    <property type="entry name" value="TAXi_N"/>
</dbReference>
<feature type="chain" id="PRO_5041247871" description="Peptidase A1 domain-containing protein" evidence="4">
    <location>
        <begin position="27"/>
        <end position="474"/>
    </location>
</feature>
<name>A0AA38C320_TAXCH</name>
<evidence type="ECO:0000256" key="2">
    <source>
        <dbReference type="ARBA" id="ARBA00022670"/>
    </source>
</evidence>
<proteinExistence type="inferred from homology"/>
<evidence type="ECO:0000256" key="3">
    <source>
        <dbReference type="ARBA" id="ARBA00022801"/>
    </source>
</evidence>
<keyword evidence="3" id="KW-0378">Hydrolase</keyword>
<dbReference type="InterPro" id="IPR032799">
    <property type="entry name" value="TAXi_C"/>
</dbReference>
<dbReference type="GO" id="GO:0008233">
    <property type="term" value="F:peptidase activity"/>
    <property type="evidence" value="ECO:0007669"/>
    <property type="project" value="UniProtKB-KW"/>
</dbReference>
<dbReference type="GO" id="GO:0006508">
    <property type="term" value="P:proteolysis"/>
    <property type="evidence" value="ECO:0007669"/>
    <property type="project" value="UniProtKB-KW"/>
</dbReference>
<evidence type="ECO:0000313" key="7">
    <source>
        <dbReference type="Proteomes" id="UP000824469"/>
    </source>
</evidence>
<evidence type="ECO:0000259" key="5">
    <source>
        <dbReference type="PROSITE" id="PS51767"/>
    </source>
</evidence>
<comment type="caution">
    <text evidence="6">The sequence shown here is derived from an EMBL/GenBank/DDBJ whole genome shotgun (WGS) entry which is preliminary data.</text>
</comment>
<protein>
    <recommendedName>
        <fullName evidence="5">Peptidase A1 domain-containing protein</fullName>
    </recommendedName>
</protein>
<dbReference type="EMBL" id="JAHRHJ020003813">
    <property type="protein sequence ID" value="KAH9289054.1"/>
    <property type="molecule type" value="Genomic_DNA"/>
</dbReference>
<feature type="domain" description="Peptidase A1" evidence="5">
    <location>
        <begin position="125"/>
        <end position="470"/>
    </location>
</feature>
<dbReference type="InterPro" id="IPR021109">
    <property type="entry name" value="Peptidase_aspartic_dom_sf"/>
</dbReference>
<dbReference type="Pfam" id="PF14543">
    <property type="entry name" value="TAXi_N"/>
    <property type="match status" value="1"/>
</dbReference>
<evidence type="ECO:0000313" key="6">
    <source>
        <dbReference type="EMBL" id="KAH9289054.1"/>
    </source>
</evidence>
<dbReference type="PANTHER" id="PTHR47967">
    <property type="entry name" value="OS07G0603500 PROTEIN-RELATED"/>
    <property type="match status" value="1"/>
</dbReference>
<dbReference type="PANTHER" id="PTHR47967:SF15">
    <property type="entry name" value="ASPARTYL PROTEASE AED3"/>
    <property type="match status" value="1"/>
</dbReference>
<evidence type="ECO:0000256" key="4">
    <source>
        <dbReference type="SAM" id="SignalP"/>
    </source>
</evidence>
<dbReference type="PROSITE" id="PS51767">
    <property type="entry name" value="PEPTIDASE_A1"/>
    <property type="match status" value="1"/>
</dbReference>
<reference evidence="6 7" key="1">
    <citation type="journal article" date="2021" name="Nat. Plants">
        <title>The Taxus genome provides insights into paclitaxel biosynthesis.</title>
        <authorList>
            <person name="Xiong X."/>
            <person name="Gou J."/>
            <person name="Liao Q."/>
            <person name="Li Y."/>
            <person name="Zhou Q."/>
            <person name="Bi G."/>
            <person name="Li C."/>
            <person name="Du R."/>
            <person name="Wang X."/>
            <person name="Sun T."/>
            <person name="Guo L."/>
            <person name="Liang H."/>
            <person name="Lu P."/>
            <person name="Wu Y."/>
            <person name="Zhang Z."/>
            <person name="Ro D.K."/>
            <person name="Shang Y."/>
            <person name="Huang S."/>
            <person name="Yan J."/>
        </authorList>
    </citation>
    <scope>NUCLEOTIDE SEQUENCE [LARGE SCALE GENOMIC DNA]</scope>
    <source>
        <strain evidence="6">Ta-2019</strain>
    </source>
</reference>
<keyword evidence="4" id="KW-0732">Signal</keyword>
<keyword evidence="7" id="KW-1185">Reference proteome</keyword>
<dbReference type="SUPFAM" id="SSF50630">
    <property type="entry name" value="Acid proteases"/>
    <property type="match status" value="1"/>
</dbReference>
<dbReference type="InterPro" id="IPR051708">
    <property type="entry name" value="Plant_Aspart_Prot_A1"/>
</dbReference>
<gene>
    <name evidence="6" type="ORF">KI387_033171</name>
</gene>
<organism evidence="6 7">
    <name type="scientific">Taxus chinensis</name>
    <name type="common">Chinese yew</name>
    <name type="synonym">Taxus wallichiana var. chinensis</name>
    <dbReference type="NCBI Taxonomy" id="29808"/>
    <lineage>
        <taxon>Eukaryota</taxon>
        <taxon>Viridiplantae</taxon>
        <taxon>Streptophyta</taxon>
        <taxon>Embryophyta</taxon>
        <taxon>Tracheophyta</taxon>
        <taxon>Spermatophyta</taxon>
        <taxon>Pinopsida</taxon>
        <taxon>Pinidae</taxon>
        <taxon>Conifers II</taxon>
        <taxon>Cupressales</taxon>
        <taxon>Taxaceae</taxon>
        <taxon>Taxus</taxon>
    </lineage>
</organism>
<evidence type="ECO:0000256" key="1">
    <source>
        <dbReference type="ARBA" id="ARBA00007447"/>
    </source>
</evidence>
<keyword evidence="2" id="KW-0645">Protease</keyword>